<dbReference type="Pfam" id="PF00501">
    <property type="entry name" value="AMP-binding"/>
    <property type="match status" value="1"/>
</dbReference>
<dbReference type="InterPro" id="IPR045851">
    <property type="entry name" value="AMP-bd_C_sf"/>
</dbReference>
<dbReference type="Gene3D" id="3.40.50.12780">
    <property type="entry name" value="N-terminal domain of ligase-like"/>
    <property type="match status" value="1"/>
</dbReference>
<dbReference type="SUPFAM" id="SSF56801">
    <property type="entry name" value="Acetyl-CoA synthetase-like"/>
    <property type="match status" value="1"/>
</dbReference>
<dbReference type="InterPro" id="IPR000873">
    <property type="entry name" value="AMP-dep_synth/lig_dom"/>
</dbReference>
<protein>
    <submittedName>
        <fullName evidence="5">Class I adenylate-forming enzyme family protein</fullName>
    </submittedName>
</protein>
<feature type="domain" description="AMP-dependent synthetase/ligase" evidence="3">
    <location>
        <begin position="27"/>
        <end position="394"/>
    </location>
</feature>
<feature type="domain" description="AMP-binding enzyme C-terminal" evidence="4">
    <location>
        <begin position="446"/>
        <end position="516"/>
    </location>
</feature>
<accession>A0ABW3VR99</accession>
<comment type="caution">
    <text evidence="5">The sequence shown here is derived from an EMBL/GenBank/DDBJ whole genome shotgun (WGS) entry which is preliminary data.</text>
</comment>
<dbReference type="RefSeq" id="WP_346090066.1">
    <property type="nucleotide sequence ID" value="NZ_BAABKS010000005.1"/>
</dbReference>
<comment type="similarity">
    <text evidence="1">Belongs to the ATP-dependent AMP-binding enzyme family.</text>
</comment>
<dbReference type="PANTHER" id="PTHR43201:SF5">
    <property type="entry name" value="MEDIUM-CHAIN ACYL-COA LIGASE ACSF2, MITOCHONDRIAL"/>
    <property type="match status" value="1"/>
</dbReference>
<keyword evidence="2" id="KW-0436">Ligase</keyword>
<evidence type="ECO:0000313" key="6">
    <source>
        <dbReference type="Proteomes" id="UP001597182"/>
    </source>
</evidence>
<evidence type="ECO:0000259" key="3">
    <source>
        <dbReference type="Pfam" id="PF00501"/>
    </source>
</evidence>
<proteinExistence type="inferred from homology"/>
<dbReference type="Pfam" id="PF13193">
    <property type="entry name" value="AMP-binding_C"/>
    <property type="match status" value="1"/>
</dbReference>
<dbReference type="InterPro" id="IPR042099">
    <property type="entry name" value="ANL_N_sf"/>
</dbReference>
<reference evidence="6" key="1">
    <citation type="journal article" date="2019" name="Int. J. Syst. Evol. Microbiol.">
        <title>The Global Catalogue of Microorganisms (GCM) 10K type strain sequencing project: providing services to taxonomists for standard genome sequencing and annotation.</title>
        <authorList>
            <consortium name="The Broad Institute Genomics Platform"/>
            <consortium name="The Broad Institute Genome Sequencing Center for Infectious Disease"/>
            <person name="Wu L."/>
            <person name="Ma J."/>
        </authorList>
    </citation>
    <scope>NUCLEOTIDE SEQUENCE [LARGE SCALE GENOMIC DNA]</scope>
    <source>
        <strain evidence="6">CCUG 49018</strain>
    </source>
</reference>
<sequence>MVDPVRFWWPDAPGPEETVPELLASRVAVVGDTTALIAPSLVRGDEIAWTYRELADRVAVAAGALAAAGVGPGDRVGVLVDNDGAAEAHVAYHAVHRLGAICVPLNTRYVARELAYVLGFVTPAAIVHGPRFRPLLEQVAQGEVLLDVSTGVLEAPHPAVDAVPVRGDDDADWLFTSGTTGRPKAVALSHRGSVACGYQGVGAWGVRPGSVYQSFAPFFTSTGSHTNLLGCLAAGCTYVVEPEFDAHATLDRMQRHRTTSVFLISSVLALILDRRTPAELDAYDFAALERICYGGQPSSQAFYRRIRSEIGERWGVELVNIYGLTEGGTSGIMLVDDDHPEALDRMGDNGLSIGRTGFREWVGFEVRRTDSETTTAPGEVGELCLRGPSTMSRYVSDPEATRRALPGEGWLRTGDMATTDDAGFVYFVDRNAALIRRGGLNVSSVEVEGVLLEHPGVAEVAVVPMPNEVLGSDVRAVVVPVGVAPDPAELIDWCAQRLADYKVPVRVDFVEALPRNGMNRVIKGVLTGDADAMT</sequence>
<dbReference type="EMBL" id="JBHTMB010000309">
    <property type="protein sequence ID" value="MFD1237777.1"/>
    <property type="molecule type" value="Genomic_DNA"/>
</dbReference>
<keyword evidence="6" id="KW-1185">Reference proteome</keyword>
<organism evidence="5 6">
    <name type="scientific">Pseudonocardia benzenivorans</name>
    <dbReference type="NCBI Taxonomy" id="228005"/>
    <lineage>
        <taxon>Bacteria</taxon>
        <taxon>Bacillati</taxon>
        <taxon>Actinomycetota</taxon>
        <taxon>Actinomycetes</taxon>
        <taxon>Pseudonocardiales</taxon>
        <taxon>Pseudonocardiaceae</taxon>
        <taxon>Pseudonocardia</taxon>
    </lineage>
</organism>
<evidence type="ECO:0000259" key="4">
    <source>
        <dbReference type="Pfam" id="PF13193"/>
    </source>
</evidence>
<evidence type="ECO:0000313" key="5">
    <source>
        <dbReference type="EMBL" id="MFD1237777.1"/>
    </source>
</evidence>
<dbReference type="Gene3D" id="3.30.300.30">
    <property type="match status" value="1"/>
</dbReference>
<dbReference type="PANTHER" id="PTHR43201">
    <property type="entry name" value="ACYL-COA SYNTHETASE"/>
    <property type="match status" value="1"/>
</dbReference>
<dbReference type="InterPro" id="IPR025110">
    <property type="entry name" value="AMP-bd_C"/>
</dbReference>
<name>A0ABW3VR99_9PSEU</name>
<evidence type="ECO:0000256" key="2">
    <source>
        <dbReference type="ARBA" id="ARBA00022598"/>
    </source>
</evidence>
<evidence type="ECO:0000256" key="1">
    <source>
        <dbReference type="ARBA" id="ARBA00006432"/>
    </source>
</evidence>
<gene>
    <name evidence="5" type="ORF">ACFQ34_31215</name>
</gene>
<dbReference type="Proteomes" id="UP001597182">
    <property type="component" value="Unassembled WGS sequence"/>
</dbReference>